<name>D2VWU9_NAEGR</name>
<dbReference type="KEGG" id="ngr:NAEGRDRAFT_73512"/>
<dbReference type="VEuPathDB" id="AmoebaDB:NAEGRDRAFT_73512"/>
<dbReference type="AlphaFoldDB" id="D2VWU9"/>
<dbReference type="OrthoDB" id="10606101at2759"/>
<keyword evidence="3" id="KW-1185">Reference proteome</keyword>
<dbReference type="GeneID" id="8858589"/>
<dbReference type="InParanoid" id="D2VWU9"/>
<keyword evidence="1" id="KW-0472">Membrane</keyword>
<dbReference type="OMA" id="WIVMVIT"/>
<dbReference type="EMBL" id="GG738905">
    <property type="protein sequence ID" value="EFC38686.1"/>
    <property type="molecule type" value="Genomic_DNA"/>
</dbReference>
<dbReference type="RefSeq" id="XP_002671430.1">
    <property type="nucleotide sequence ID" value="XM_002671384.1"/>
</dbReference>
<gene>
    <name evidence="2" type="ORF">NAEGRDRAFT_73512</name>
</gene>
<feature type="transmembrane region" description="Helical" evidence="1">
    <location>
        <begin position="187"/>
        <end position="210"/>
    </location>
</feature>
<protein>
    <submittedName>
        <fullName evidence="2">Predicted protein</fullName>
    </submittedName>
</protein>
<keyword evidence="1" id="KW-1133">Transmembrane helix</keyword>
<feature type="transmembrane region" description="Helical" evidence="1">
    <location>
        <begin position="59"/>
        <end position="81"/>
    </location>
</feature>
<organism evidence="3">
    <name type="scientific">Naegleria gruberi</name>
    <name type="common">Amoeba</name>
    <dbReference type="NCBI Taxonomy" id="5762"/>
    <lineage>
        <taxon>Eukaryota</taxon>
        <taxon>Discoba</taxon>
        <taxon>Heterolobosea</taxon>
        <taxon>Tetramitia</taxon>
        <taxon>Eutetramitia</taxon>
        <taxon>Vahlkampfiidae</taxon>
        <taxon>Naegleria</taxon>
    </lineage>
</organism>
<keyword evidence="1" id="KW-0812">Transmembrane</keyword>
<reference evidence="2 3" key="1">
    <citation type="journal article" date="2010" name="Cell">
        <title>The genome of Naegleria gruberi illuminates early eukaryotic versatility.</title>
        <authorList>
            <person name="Fritz-Laylin L.K."/>
            <person name="Prochnik S.E."/>
            <person name="Ginger M.L."/>
            <person name="Dacks J.B."/>
            <person name="Carpenter M.L."/>
            <person name="Field M.C."/>
            <person name="Kuo A."/>
            <person name="Paredez A."/>
            <person name="Chapman J."/>
            <person name="Pham J."/>
            <person name="Shu S."/>
            <person name="Neupane R."/>
            <person name="Cipriano M."/>
            <person name="Mancuso J."/>
            <person name="Tu H."/>
            <person name="Salamov A."/>
            <person name="Lindquist E."/>
            <person name="Shapiro H."/>
            <person name="Lucas S."/>
            <person name="Grigoriev I.V."/>
            <person name="Cande W.Z."/>
            <person name="Fulton C."/>
            <person name="Rokhsar D.S."/>
            <person name="Dawson S.C."/>
        </authorList>
    </citation>
    <scope>NUCLEOTIDE SEQUENCE [LARGE SCALE GENOMIC DNA]</scope>
    <source>
        <strain evidence="2 3">NEG-M</strain>
    </source>
</reference>
<dbReference type="Proteomes" id="UP000006671">
    <property type="component" value="Unassembled WGS sequence"/>
</dbReference>
<sequence>MTTGLSFVFQQELFERKGLHSLASFDFFSPLEIDFTNLTVAEITAGSRFPQLVQNSTSVANSCFFLIIYSIITAITVHFLVKAKDKMMRNQKILFGVMLSFVFTHAIALFFRLIYNSTGLHVNLNYSNIDKETVIGNLKLMWATAFLENVISFLQMIPFSCFLMSFILTIFLQTVEKAGAMGRKTSTALFWIVMVITAIAMFLAIALSVSNGTVNLLLKIQEIRFDVTPIYLSLFVLYLSIIATEIVIFLASGIRLVYVIRKNSLNTSQVQHKNSLVAFMNRPYTKIVGLITGILLCQLFAVLSIVSQSRAIDEKLVTSPDNSQSVLSNNNEEEKV</sequence>
<proteinExistence type="predicted"/>
<evidence type="ECO:0000313" key="2">
    <source>
        <dbReference type="EMBL" id="EFC38686.1"/>
    </source>
</evidence>
<feature type="transmembrane region" description="Helical" evidence="1">
    <location>
        <begin position="93"/>
        <end position="115"/>
    </location>
</feature>
<feature type="transmembrane region" description="Helical" evidence="1">
    <location>
        <begin position="230"/>
        <end position="258"/>
    </location>
</feature>
<feature type="transmembrane region" description="Helical" evidence="1">
    <location>
        <begin position="287"/>
        <end position="306"/>
    </location>
</feature>
<evidence type="ECO:0000256" key="1">
    <source>
        <dbReference type="SAM" id="Phobius"/>
    </source>
</evidence>
<accession>D2VWU9</accession>
<feature type="transmembrane region" description="Helical" evidence="1">
    <location>
        <begin position="150"/>
        <end position="175"/>
    </location>
</feature>
<evidence type="ECO:0000313" key="3">
    <source>
        <dbReference type="Proteomes" id="UP000006671"/>
    </source>
</evidence>